<dbReference type="GO" id="GO:0052717">
    <property type="term" value="F:tRNA-specific adenosine-34 deaminase activity"/>
    <property type="evidence" value="ECO:0007669"/>
    <property type="project" value="UniProtKB-UniRule"/>
</dbReference>
<evidence type="ECO:0000256" key="8">
    <source>
        <dbReference type="HAMAP-Rule" id="MF_00972"/>
    </source>
</evidence>
<gene>
    <name evidence="8" type="primary">tadA</name>
    <name evidence="10" type="ORF">DCO17_07405</name>
</gene>
<comment type="subunit">
    <text evidence="2 8">Homodimer.</text>
</comment>
<dbReference type="EMBL" id="CP028942">
    <property type="protein sequence ID" value="QKM65074.1"/>
    <property type="molecule type" value="Genomic_DNA"/>
</dbReference>
<protein>
    <recommendedName>
        <fullName evidence="8">tRNA-specific adenosine deaminase</fullName>
        <ecNumber evidence="8">3.5.4.33</ecNumber>
    </recommendedName>
</protein>
<dbReference type="NCBIfam" id="NF008113">
    <property type="entry name" value="PRK10860.1"/>
    <property type="match status" value="1"/>
</dbReference>
<proteinExistence type="inferred from homology"/>
<feature type="binding site" evidence="8">
    <location>
        <position position="86"/>
    </location>
    <ligand>
        <name>Zn(2+)</name>
        <dbReference type="ChEBI" id="CHEBI:29105"/>
        <note>catalytic</note>
    </ligand>
</feature>
<dbReference type="FunFam" id="3.40.140.10:FF:000005">
    <property type="entry name" value="tRNA-specific adenosine deaminase"/>
    <property type="match status" value="1"/>
</dbReference>
<dbReference type="GO" id="GO:0008270">
    <property type="term" value="F:zinc ion binding"/>
    <property type="evidence" value="ECO:0007669"/>
    <property type="project" value="UniProtKB-UniRule"/>
</dbReference>
<comment type="function">
    <text evidence="8">Catalyzes the deamination of adenosine to inosine at the wobble position 34 of tRNA(Arg2).</text>
</comment>
<dbReference type="Pfam" id="PF00383">
    <property type="entry name" value="dCMP_cyt_deam_1"/>
    <property type="match status" value="1"/>
</dbReference>
<dbReference type="HAMAP" id="MF_00972">
    <property type="entry name" value="tRNA_aden_deaminase"/>
    <property type="match status" value="1"/>
</dbReference>
<dbReference type="InterPro" id="IPR016192">
    <property type="entry name" value="APOBEC/CMP_deaminase_Zn-bd"/>
</dbReference>
<organism evidence="10 11">
    <name type="scientific">Polynucleobacter tropicus</name>
    <dbReference type="NCBI Taxonomy" id="1743174"/>
    <lineage>
        <taxon>Bacteria</taxon>
        <taxon>Pseudomonadati</taxon>
        <taxon>Pseudomonadota</taxon>
        <taxon>Betaproteobacteria</taxon>
        <taxon>Burkholderiales</taxon>
        <taxon>Burkholderiaceae</taxon>
        <taxon>Polynucleobacter</taxon>
    </lineage>
</organism>
<comment type="similarity">
    <text evidence="1">Belongs to the cytidine and deoxycytidylate deaminase family. ADAT2 subfamily.</text>
</comment>
<dbReference type="RefSeq" id="WP_173956117.1">
    <property type="nucleotide sequence ID" value="NZ_CP028942.1"/>
</dbReference>
<keyword evidence="4 8" id="KW-0479">Metal-binding</keyword>
<dbReference type="InterPro" id="IPR016193">
    <property type="entry name" value="Cytidine_deaminase-like"/>
</dbReference>
<feature type="binding site" evidence="8">
    <location>
        <position position="89"/>
    </location>
    <ligand>
        <name>Zn(2+)</name>
        <dbReference type="ChEBI" id="CHEBI:29105"/>
        <note>catalytic</note>
    </ligand>
</feature>
<feature type="active site" description="Proton donor" evidence="8">
    <location>
        <position position="58"/>
    </location>
</feature>
<dbReference type="InterPro" id="IPR028883">
    <property type="entry name" value="tRNA_aden_deaminase"/>
</dbReference>
<keyword evidence="6 8" id="KW-0862">Zinc</keyword>
<evidence type="ECO:0000256" key="2">
    <source>
        <dbReference type="ARBA" id="ARBA00011738"/>
    </source>
</evidence>
<dbReference type="InterPro" id="IPR002125">
    <property type="entry name" value="CMP_dCMP_dom"/>
</dbReference>
<dbReference type="Gene3D" id="3.40.140.10">
    <property type="entry name" value="Cytidine Deaminase, domain 2"/>
    <property type="match status" value="1"/>
</dbReference>
<dbReference type="CDD" id="cd01285">
    <property type="entry name" value="nucleoside_deaminase"/>
    <property type="match status" value="1"/>
</dbReference>
<evidence type="ECO:0000256" key="6">
    <source>
        <dbReference type="ARBA" id="ARBA00022833"/>
    </source>
</evidence>
<dbReference type="PANTHER" id="PTHR11079:SF202">
    <property type="entry name" value="TRNA-SPECIFIC ADENOSINE DEAMINASE"/>
    <property type="match status" value="1"/>
</dbReference>
<reference evidence="10 11" key="1">
    <citation type="submission" date="2018-04" db="EMBL/GenBank/DDBJ databases">
        <title>Polynucleobacter sp. UH21B genome.</title>
        <authorList>
            <person name="Hahn M.W."/>
        </authorList>
    </citation>
    <scope>NUCLEOTIDE SEQUENCE [LARGE SCALE GENOMIC DNA]</scope>
    <source>
        <strain evidence="10 11">MWH-UH21B</strain>
    </source>
</reference>
<evidence type="ECO:0000256" key="3">
    <source>
        <dbReference type="ARBA" id="ARBA00022694"/>
    </source>
</evidence>
<evidence type="ECO:0000313" key="11">
    <source>
        <dbReference type="Proteomes" id="UP000503312"/>
    </source>
</evidence>
<dbReference type="GO" id="GO:0002100">
    <property type="term" value="P:tRNA wobble adenosine to inosine editing"/>
    <property type="evidence" value="ECO:0007669"/>
    <property type="project" value="UniProtKB-UniRule"/>
</dbReference>
<evidence type="ECO:0000313" key="10">
    <source>
        <dbReference type="EMBL" id="QKM65074.1"/>
    </source>
</evidence>
<dbReference type="PROSITE" id="PS51747">
    <property type="entry name" value="CYT_DCMP_DEAMINASES_2"/>
    <property type="match status" value="1"/>
</dbReference>
<dbReference type="PANTHER" id="PTHR11079">
    <property type="entry name" value="CYTOSINE DEAMINASE FAMILY MEMBER"/>
    <property type="match status" value="1"/>
</dbReference>
<keyword evidence="11" id="KW-1185">Reference proteome</keyword>
<dbReference type="EC" id="3.5.4.33" evidence="8"/>
<evidence type="ECO:0000256" key="4">
    <source>
        <dbReference type="ARBA" id="ARBA00022723"/>
    </source>
</evidence>
<dbReference type="Proteomes" id="UP000503312">
    <property type="component" value="Chromosome"/>
</dbReference>
<dbReference type="SUPFAM" id="SSF53927">
    <property type="entry name" value="Cytidine deaminase-like"/>
    <property type="match status" value="1"/>
</dbReference>
<dbReference type="AlphaFoldDB" id="A0A6M9PRP5"/>
<feature type="binding site" evidence="8">
    <location>
        <position position="56"/>
    </location>
    <ligand>
        <name>Zn(2+)</name>
        <dbReference type="ChEBI" id="CHEBI:29105"/>
        <note>catalytic</note>
    </ligand>
</feature>
<dbReference type="KEGG" id="ptrp:DCO17_07405"/>
<dbReference type="PROSITE" id="PS00903">
    <property type="entry name" value="CYT_DCMP_DEAMINASES_1"/>
    <property type="match status" value="1"/>
</dbReference>
<evidence type="ECO:0000259" key="9">
    <source>
        <dbReference type="PROSITE" id="PS51747"/>
    </source>
</evidence>
<comment type="cofactor">
    <cofactor evidence="8">
        <name>Zn(2+)</name>
        <dbReference type="ChEBI" id="CHEBI:29105"/>
    </cofactor>
    <text evidence="8">Binds 1 zinc ion per subunit.</text>
</comment>
<accession>A0A6M9PRP5</accession>
<name>A0A6M9PRP5_9BURK</name>
<evidence type="ECO:0000256" key="1">
    <source>
        <dbReference type="ARBA" id="ARBA00010669"/>
    </source>
</evidence>
<evidence type="ECO:0000256" key="7">
    <source>
        <dbReference type="ARBA" id="ARBA00048045"/>
    </source>
</evidence>
<sequence length="152" mass="16462">MTQAELDHQFMQQAIEQAQLAALEGEVPVGAVLVRDGKVISKAFNQPITHHDPSAHAEMLALRGAAKAEENYRLPGSTLYVTLEPCTMCAGAMLHARLDRVVYGAPDPKTGAAGSVLDVFSSKQINHQTTVEGGVMGEECGQLLRSFFKERR</sequence>
<keyword evidence="5 8" id="KW-0378">Hydrolase</keyword>
<evidence type="ECO:0000256" key="5">
    <source>
        <dbReference type="ARBA" id="ARBA00022801"/>
    </source>
</evidence>
<comment type="catalytic activity">
    <reaction evidence="7 8">
        <text>adenosine(34) in tRNA + H2O + H(+) = inosine(34) in tRNA + NH4(+)</text>
        <dbReference type="Rhea" id="RHEA:43168"/>
        <dbReference type="Rhea" id="RHEA-COMP:10373"/>
        <dbReference type="Rhea" id="RHEA-COMP:10374"/>
        <dbReference type="ChEBI" id="CHEBI:15377"/>
        <dbReference type="ChEBI" id="CHEBI:15378"/>
        <dbReference type="ChEBI" id="CHEBI:28938"/>
        <dbReference type="ChEBI" id="CHEBI:74411"/>
        <dbReference type="ChEBI" id="CHEBI:82852"/>
        <dbReference type="EC" id="3.5.4.33"/>
    </reaction>
</comment>
<feature type="domain" description="CMP/dCMP-type deaminase" evidence="9">
    <location>
        <begin position="5"/>
        <end position="117"/>
    </location>
</feature>
<keyword evidence="3 8" id="KW-0819">tRNA processing</keyword>